<evidence type="ECO:0000313" key="4">
    <source>
        <dbReference type="EMBL" id="BBE30458.1"/>
    </source>
</evidence>
<dbReference type="GO" id="GO:0003677">
    <property type="term" value="F:DNA binding"/>
    <property type="evidence" value="ECO:0007669"/>
    <property type="project" value="UniProtKB-UniRule"/>
</dbReference>
<proteinExistence type="predicted"/>
<dbReference type="InterPro" id="IPR023772">
    <property type="entry name" value="DNA-bd_HTH_TetR-type_CS"/>
</dbReference>
<dbReference type="AlphaFoldDB" id="A0A7G1G2F8"/>
<evidence type="ECO:0000256" key="2">
    <source>
        <dbReference type="PROSITE-ProRule" id="PRU00335"/>
    </source>
</evidence>
<protein>
    <recommendedName>
        <fullName evidence="3">HTH tetR-type domain-containing protein</fullName>
    </recommendedName>
</protein>
<keyword evidence="1 2" id="KW-0238">DNA-binding</keyword>
<dbReference type="InterPro" id="IPR001647">
    <property type="entry name" value="HTH_TetR"/>
</dbReference>
<accession>A0A7G1G2F8</accession>
<feature type="DNA-binding region" description="H-T-H motif" evidence="2">
    <location>
        <begin position="34"/>
        <end position="53"/>
    </location>
</feature>
<dbReference type="InParanoid" id="A0A7G1G2F8"/>
<dbReference type="PROSITE" id="PS50977">
    <property type="entry name" value="HTH_TETR_2"/>
    <property type="match status" value="1"/>
</dbReference>
<dbReference type="Pfam" id="PF00440">
    <property type="entry name" value="TetR_N"/>
    <property type="match status" value="1"/>
</dbReference>
<dbReference type="Gene3D" id="1.10.357.10">
    <property type="entry name" value="Tetracycline Repressor, domain 2"/>
    <property type="match status" value="1"/>
</dbReference>
<feature type="domain" description="HTH tetR-type" evidence="3">
    <location>
        <begin position="11"/>
        <end position="71"/>
    </location>
</feature>
<gene>
    <name evidence="4" type="ORF">OSSY52_05990</name>
</gene>
<evidence type="ECO:0000256" key="1">
    <source>
        <dbReference type="ARBA" id="ARBA00023125"/>
    </source>
</evidence>
<evidence type="ECO:0000313" key="5">
    <source>
        <dbReference type="Proteomes" id="UP000516361"/>
    </source>
</evidence>
<dbReference type="SUPFAM" id="SSF46689">
    <property type="entry name" value="Homeodomain-like"/>
    <property type="match status" value="1"/>
</dbReference>
<organism evidence="4 5">
    <name type="scientific">Tepiditoga spiralis</name>
    <dbReference type="NCBI Taxonomy" id="2108365"/>
    <lineage>
        <taxon>Bacteria</taxon>
        <taxon>Thermotogati</taxon>
        <taxon>Thermotogota</taxon>
        <taxon>Thermotogae</taxon>
        <taxon>Petrotogales</taxon>
        <taxon>Petrotogaceae</taxon>
        <taxon>Tepiditoga</taxon>
    </lineage>
</organism>
<dbReference type="Proteomes" id="UP000516361">
    <property type="component" value="Chromosome"/>
</dbReference>
<evidence type="ECO:0000259" key="3">
    <source>
        <dbReference type="PROSITE" id="PS50977"/>
    </source>
</evidence>
<dbReference type="PROSITE" id="PS01081">
    <property type="entry name" value="HTH_TETR_1"/>
    <property type="match status" value="1"/>
</dbReference>
<dbReference type="InterPro" id="IPR009057">
    <property type="entry name" value="Homeodomain-like_sf"/>
</dbReference>
<dbReference type="EMBL" id="AP018712">
    <property type="protein sequence ID" value="BBE30458.1"/>
    <property type="molecule type" value="Genomic_DNA"/>
</dbReference>
<keyword evidence="5" id="KW-1185">Reference proteome</keyword>
<name>A0A7G1G2F8_9BACT</name>
<reference evidence="4 5" key="1">
    <citation type="submission" date="2018-06" db="EMBL/GenBank/DDBJ databases">
        <title>Genome sequencing of Oceanotoga sp. sy52.</title>
        <authorList>
            <person name="Mori K."/>
        </authorList>
    </citation>
    <scope>NUCLEOTIDE SEQUENCE [LARGE SCALE GENOMIC DNA]</scope>
    <source>
        <strain evidence="5">sy52</strain>
    </source>
</reference>
<dbReference type="RefSeq" id="WP_190615554.1">
    <property type="nucleotide sequence ID" value="NZ_AP018712.1"/>
</dbReference>
<dbReference type="KEGG" id="ocy:OSSY52_05990"/>
<sequence length="184" mass="21064">MARRPNPELRLKRKKELMNSIISIINENSISATTTRKIANEADLTIASLHYYFGSKDGAMVETARFILDTWITDILEAPGDFEKKIVKLFTPSDNMAAFSQIITYPYRSKITLKMIKEIDDKFNILIKDVLRAKGFDVDASFTVADVLKTFLIGLGFKGYVYPEIIKEEIKVVTEFLNLNKERE</sequence>